<accession>A0A2L2XA01</accession>
<evidence type="ECO:0000313" key="6">
    <source>
        <dbReference type="EMBL" id="GBF33025.1"/>
    </source>
</evidence>
<feature type="binding site" evidence="5">
    <location>
        <position position="61"/>
    </location>
    <ligand>
        <name>a divalent metal cation</name>
        <dbReference type="ChEBI" id="CHEBI:60240"/>
        <label>1</label>
    </ligand>
</feature>
<dbReference type="Proteomes" id="UP000239549">
    <property type="component" value="Unassembled WGS sequence"/>
</dbReference>
<dbReference type="FunFam" id="3.30.70.120:FF:000006">
    <property type="entry name" value="GTP cyclohydrolase 1 type 2 homolog"/>
    <property type="match status" value="1"/>
</dbReference>
<dbReference type="NCBIfam" id="TIGR00486">
    <property type="entry name" value="YbgI_SA1388"/>
    <property type="match status" value="1"/>
</dbReference>
<keyword evidence="7" id="KW-1185">Reference proteome</keyword>
<proteinExistence type="inferred from homology"/>
<dbReference type="EMBL" id="BFAV01000073">
    <property type="protein sequence ID" value="GBF33025.1"/>
    <property type="molecule type" value="Genomic_DNA"/>
</dbReference>
<gene>
    <name evidence="6" type="ORF">DCCM_2122</name>
</gene>
<evidence type="ECO:0000256" key="1">
    <source>
        <dbReference type="ARBA" id="ARBA00006964"/>
    </source>
</evidence>
<dbReference type="AlphaFoldDB" id="A0A2L2XA01"/>
<comment type="caution">
    <text evidence="6">The sequence shown here is derived from an EMBL/GenBank/DDBJ whole genome shotgun (WGS) entry which is preliminary data.</text>
</comment>
<dbReference type="GO" id="GO:0005737">
    <property type="term" value="C:cytoplasm"/>
    <property type="evidence" value="ECO:0007669"/>
    <property type="project" value="TreeGrafter"/>
</dbReference>
<dbReference type="InterPro" id="IPR017221">
    <property type="entry name" value="DUF34/NIF3_bac"/>
</dbReference>
<reference evidence="7" key="1">
    <citation type="submission" date="2018-02" db="EMBL/GenBank/DDBJ databases">
        <title>Genome sequence of Desulfocucumis palustris strain NAW-5.</title>
        <authorList>
            <person name="Watanabe M."/>
            <person name="Kojima H."/>
            <person name="Fukui M."/>
        </authorList>
    </citation>
    <scope>NUCLEOTIDE SEQUENCE [LARGE SCALE GENOMIC DNA]</scope>
    <source>
        <strain evidence="7">NAW-5</strain>
    </source>
</reference>
<name>A0A2L2XA01_9FIRM</name>
<dbReference type="InterPro" id="IPR002678">
    <property type="entry name" value="DUF34/NIF3"/>
</dbReference>
<comment type="similarity">
    <text evidence="1 4">Belongs to the GTP cyclohydrolase I type 2/NIF3 family.</text>
</comment>
<feature type="binding site" evidence="5">
    <location>
        <position position="325"/>
    </location>
    <ligand>
        <name>a divalent metal cation</name>
        <dbReference type="ChEBI" id="CHEBI:60240"/>
        <label>1</label>
    </ligand>
</feature>
<sequence length="366" mass="39138">MIFGIVEKLAPAGLAMEWDNCGLQVGDPEAEVTGVLLALDADLDVCREAAEKNCQLIITHHPLFFKQLKQINLQSPQGELVAALIKNGIALYSAHTNLDSAGGGVNDCLAGLLGLERTSPLKAAGPEGLLKFVVFVPSGHEDRVREAVCRAGAGWIGNYSDCTFQTLGTGTFRPREGTNPFIGKQGDLEKVEEIRLETIVPERLAPVVVEAALEAHPYEEVAYDLYPLKIKNTSAGLGRIGELKHPVTLGQMAAEVKKILGLTHVRAGGDAGGTIARVALCGGSGADLWPLARAAGADVLITGDVGYHPARDMVQSGFSFIDAGHYGTERVVLPALKEFLEENCRLRELEVRVHITGINGDPYVLY</sequence>
<dbReference type="PANTHER" id="PTHR13799:SF14">
    <property type="entry name" value="GTP CYCLOHYDROLASE 1 TYPE 2 HOMOLOG"/>
    <property type="match status" value="1"/>
</dbReference>
<dbReference type="InterPro" id="IPR036069">
    <property type="entry name" value="DUF34/NIF3_sf"/>
</dbReference>
<evidence type="ECO:0000256" key="4">
    <source>
        <dbReference type="PIRNR" id="PIRNR037489"/>
    </source>
</evidence>
<dbReference type="PIRSF" id="PIRSF037489">
    <property type="entry name" value="UCP037489_NIF3_YqfO"/>
    <property type="match status" value="1"/>
</dbReference>
<dbReference type="InterPro" id="IPR015867">
    <property type="entry name" value="N-reg_PII/ATP_PRibTrfase_C"/>
</dbReference>
<keyword evidence="3 4" id="KW-0479">Metal-binding</keyword>
<evidence type="ECO:0000313" key="7">
    <source>
        <dbReference type="Proteomes" id="UP000239549"/>
    </source>
</evidence>
<protein>
    <recommendedName>
        <fullName evidence="2 4">GTP cyclohydrolase 1 type 2 homolog</fullName>
    </recommendedName>
</protein>
<evidence type="ECO:0000256" key="2">
    <source>
        <dbReference type="ARBA" id="ARBA00022112"/>
    </source>
</evidence>
<dbReference type="Gene3D" id="3.40.1390.30">
    <property type="entry name" value="NIF3 (NGG1p interacting factor 3)-like"/>
    <property type="match status" value="1"/>
</dbReference>
<dbReference type="Gene3D" id="3.30.70.120">
    <property type="match status" value="1"/>
</dbReference>
<feature type="binding site" evidence="5">
    <location>
        <position position="60"/>
    </location>
    <ligand>
        <name>a divalent metal cation</name>
        <dbReference type="ChEBI" id="CHEBI:60240"/>
        <label>1</label>
    </ligand>
</feature>
<organism evidence="6 7">
    <name type="scientific">Desulfocucumis palustris</name>
    <dbReference type="NCBI Taxonomy" id="1898651"/>
    <lineage>
        <taxon>Bacteria</taxon>
        <taxon>Bacillati</taxon>
        <taxon>Bacillota</taxon>
        <taxon>Clostridia</taxon>
        <taxon>Eubacteriales</taxon>
        <taxon>Desulfocucumaceae</taxon>
        <taxon>Desulfocucumis</taxon>
    </lineage>
</organism>
<feature type="binding site" evidence="5">
    <location>
        <position position="99"/>
    </location>
    <ligand>
        <name>a divalent metal cation</name>
        <dbReference type="ChEBI" id="CHEBI:60240"/>
        <label>1</label>
    </ligand>
</feature>
<dbReference type="Pfam" id="PF01784">
    <property type="entry name" value="DUF34_NIF3"/>
    <property type="match status" value="1"/>
</dbReference>
<evidence type="ECO:0000256" key="5">
    <source>
        <dbReference type="PIRSR" id="PIRSR602678-1"/>
    </source>
</evidence>
<dbReference type="SUPFAM" id="SSF102705">
    <property type="entry name" value="NIF3 (NGG1p interacting factor 3)-like"/>
    <property type="match status" value="1"/>
</dbReference>
<dbReference type="PANTHER" id="PTHR13799">
    <property type="entry name" value="NGG1 INTERACTING FACTOR 3"/>
    <property type="match status" value="1"/>
</dbReference>
<dbReference type="GO" id="GO:0046872">
    <property type="term" value="F:metal ion binding"/>
    <property type="evidence" value="ECO:0007669"/>
    <property type="project" value="UniProtKB-UniRule"/>
</dbReference>
<evidence type="ECO:0000256" key="3">
    <source>
        <dbReference type="ARBA" id="ARBA00022723"/>
    </source>
</evidence>
<feature type="binding site" evidence="5">
    <location>
        <position position="329"/>
    </location>
    <ligand>
        <name>a divalent metal cation</name>
        <dbReference type="ChEBI" id="CHEBI:60240"/>
        <label>1</label>
    </ligand>
</feature>
<dbReference type="FunFam" id="3.40.1390.30:FF:000001">
    <property type="entry name" value="GTP cyclohydrolase 1 type 2"/>
    <property type="match status" value="1"/>
</dbReference>